<feature type="domain" description="Putative plant transposon protein" evidence="2">
    <location>
        <begin position="79"/>
        <end position="142"/>
    </location>
</feature>
<sequence length="268" mass="30571">MSRKRTRSSKTSAENPIVIQDEEVKERFDSIFKNQPMVPKKGFNLESNDKMVMPLAIRKTIDALNWNYFCDARSLPDEDLMPISHSSTISIERIFLLYAIMTERSINIGKIILKEIHDCARKKTIYAYFPSLITSLCLRAQVKTKANLKGPYVQGCITAYDLERLVENVHELNPLKPSEPIEPKTDESSNKFETEANSVTKTEEAESKEEPNDPELIKEPKVSEPKEELNADEPIEPSVDLELTIPMPTSSSTVKKSKLSIMMDRMKF</sequence>
<name>A0A7J9CYK2_GOSGO</name>
<gene>
    <name evidence="3" type="ORF">Gogos_020800</name>
</gene>
<dbReference type="EMBL" id="JABEZY010256901">
    <property type="protein sequence ID" value="MBA0753580.1"/>
    <property type="molecule type" value="Genomic_DNA"/>
</dbReference>
<dbReference type="AlphaFoldDB" id="A0A7J9CYK2"/>
<dbReference type="OrthoDB" id="1714944at2759"/>
<proteinExistence type="predicted"/>
<feature type="compositionally biased region" description="Basic and acidic residues" evidence="1">
    <location>
        <begin position="201"/>
        <end position="229"/>
    </location>
</feature>
<feature type="region of interest" description="Disordered" evidence="1">
    <location>
        <begin position="174"/>
        <end position="268"/>
    </location>
</feature>
<feature type="compositionally biased region" description="Basic and acidic residues" evidence="1">
    <location>
        <begin position="179"/>
        <end position="194"/>
    </location>
</feature>
<evidence type="ECO:0000313" key="3">
    <source>
        <dbReference type="EMBL" id="MBA0753580.1"/>
    </source>
</evidence>
<feature type="non-terminal residue" evidence="3">
    <location>
        <position position="1"/>
    </location>
</feature>
<evidence type="ECO:0000259" key="2">
    <source>
        <dbReference type="Pfam" id="PF20167"/>
    </source>
</evidence>
<accession>A0A7J9CYK2</accession>
<reference evidence="3 4" key="1">
    <citation type="journal article" date="2019" name="Genome Biol. Evol.">
        <title>Insights into the evolution of the New World diploid cottons (Gossypium, subgenus Houzingenia) based on genome sequencing.</title>
        <authorList>
            <person name="Grover C.E."/>
            <person name="Arick M.A. 2nd"/>
            <person name="Thrash A."/>
            <person name="Conover J.L."/>
            <person name="Sanders W.S."/>
            <person name="Peterson D.G."/>
            <person name="Frelichowski J.E."/>
            <person name="Scheffler J.A."/>
            <person name="Scheffler B.E."/>
            <person name="Wendel J.F."/>
        </authorList>
    </citation>
    <scope>NUCLEOTIDE SEQUENCE [LARGE SCALE GENOMIC DNA]</scope>
    <source>
        <strain evidence="3">5</strain>
        <tissue evidence="3">Leaf</tissue>
    </source>
</reference>
<keyword evidence="4" id="KW-1185">Reference proteome</keyword>
<evidence type="ECO:0000313" key="4">
    <source>
        <dbReference type="Proteomes" id="UP000593579"/>
    </source>
</evidence>
<organism evidence="3 4">
    <name type="scientific">Gossypium gossypioides</name>
    <name type="common">Mexican cotton</name>
    <name type="synonym">Selera gossypioides</name>
    <dbReference type="NCBI Taxonomy" id="34282"/>
    <lineage>
        <taxon>Eukaryota</taxon>
        <taxon>Viridiplantae</taxon>
        <taxon>Streptophyta</taxon>
        <taxon>Embryophyta</taxon>
        <taxon>Tracheophyta</taxon>
        <taxon>Spermatophyta</taxon>
        <taxon>Magnoliopsida</taxon>
        <taxon>eudicotyledons</taxon>
        <taxon>Gunneridae</taxon>
        <taxon>Pentapetalae</taxon>
        <taxon>rosids</taxon>
        <taxon>malvids</taxon>
        <taxon>Malvales</taxon>
        <taxon>Malvaceae</taxon>
        <taxon>Malvoideae</taxon>
        <taxon>Gossypium</taxon>
    </lineage>
</organism>
<comment type="caution">
    <text evidence="3">The sequence shown here is derived from an EMBL/GenBank/DDBJ whole genome shotgun (WGS) entry which is preliminary data.</text>
</comment>
<evidence type="ECO:0000256" key="1">
    <source>
        <dbReference type="SAM" id="MobiDB-lite"/>
    </source>
</evidence>
<dbReference type="Pfam" id="PF20167">
    <property type="entry name" value="Transposase_32"/>
    <property type="match status" value="1"/>
</dbReference>
<dbReference type="Proteomes" id="UP000593579">
    <property type="component" value="Unassembled WGS sequence"/>
</dbReference>
<dbReference type="InterPro" id="IPR046796">
    <property type="entry name" value="Transposase_32_dom"/>
</dbReference>
<protein>
    <recommendedName>
        <fullName evidence="2">Putative plant transposon protein domain-containing protein</fullName>
    </recommendedName>
</protein>